<sequence length="595" mass="63772">MATLGAKLRRAKESFFSKAFWVGDYNYLDMIVPAIPFTKRRPSQPPFFSLNDSVPLLMSVLLGFQHALAMVGGVTTPPRIIGSAANLSEKDLNYLVSAGLIASGILTLIQIARFHIPKTKYYIGTGMLSVLGISFTTVSIAPKAFQQMYENGMCTINENGVKEPCLAGYGALLGTSCVCALLEVVLSFLPPRILKKMFPNIVTGPVVLLIGVSLVSTGMADWAGGSGSCTGHPTESQMPGYSLCPYDTAPHALPWGSAQFIGLGFSVFATIIILERFGSPLMKTTSVVIGLVVGMIISAATGYWDRSIIDAASVVNFNWVRTFPLKVYGPLVLPLLATFIVNMMEAIGDIGATSDVSMLPIDGPEFDSRVQGGILGDGLASILAGLMTITPLTTFAQNNGVISLTRCANRRAGYACAGFLIIMGFFAKFAAIFVAIPSPVLGGMTTFLFSSVCASGLRIISSIKFTRRNRFILTASLCLGLGATMVPSWFTYFFTYSGDNKSLRGFLDAITLVMETGFALSAVVSIVLNLVLPEEENSPLNDHGEIRVAEVENVVVLPDVPMKTIDSYDGDSSLETEIRSDEKKKNDVLTMANMV</sequence>
<dbReference type="PANTHER" id="PTHR42810">
    <property type="entry name" value="PURINE PERMEASE C1399.01C-RELATED"/>
    <property type="match status" value="1"/>
</dbReference>
<dbReference type="Pfam" id="PF00860">
    <property type="entry name" value="Xan_ur_permease"/>
    <property type="match status" value="1"/>
</dbReference>
<dbReference type="PANTHER" id="PTHR42810:SF2">
    <property type="entry name" value="PURINE PERMEASE C1399.01C-RELATED"/>
    <property type="match status" value="1"/>
</dbReference>
<feature type="transmembrane region" description="Helical" evidence="7">
    <location>
        <begin position="94"/>
        <end position="114"/>
    </location>
</feature>
<protein>
    <submittedName>
        <fullName evidence="8">Membrane transporter</fullName>
    </submittedName>
</protein>
<feature type="transmembrane region" description="Helical" evidence="7">
    <location>
        <begin position="327"/>
        <end position="344"/>
    </location>
</feature>
<comment type="subcellular location">
    <subcellularLocation>
        <location evidence="1">Membrane</location>
        <topology evidence="1">Multi-pass membrane protein</topology>
    </subcellularLocation>
</comment>
<keyword evidence="4 7" id="KW-0812">Transmembrane</keyword>
<feature type="transmembrane region" description="Helical" evidence="7">
    <location>
        <begin position="510"/>
        <end position="532"/>
    </location>
</feature>
<dbReference type="GeneID" id="7051506"/>
<evidence type="ECO:0000256" key="1">
    <source>
        <dbReference type="ARBA" id="ARBA00004141"/>
    </source>
</evidence>
<dbReference type="HOGENOM" id="CLU_017959_7_0_1"/>
<dbReference type="JaponicusDB" id="SJAG_04717"/>
<dbReference type="PROSITE" id="PS01116">
    <property type="entry name" value="XANTH_URACIL_PERMASE"/>
    <property type="match status" value="1"/>
</dbReference>
<evidence type="ECO:0000256" key="4">
    <source>
        <dbReference type="ARBA" id="ARBA00022692"/>
    </source>
</evidence>
<organism evidence="8 9">
    <name type="scientific">Schizosaccharomyces japonicus (strain yFS275 / FY16936)</name>
    <name type="common">Fission yeast</name>
    <dbReference type="NCBI Taxonomy" id="402676"/>
    <lineage>
        <taxon>Eukaryota</taxon>
        <taxon>Fungi</taxon>
        <taxon>Dikarya</taxon>
        <taxon>Ascomycota</taxon>
        <taxon>Taphrinomycotina</taxon>
        <taxon>Schizosaccharomycetes</taxon>
        <taxon>Schizosaccharomycetales</taxon>
        <taxon>Schizosaccharomycetaceae</taxon>
        <taxon>Schizosaccharomyces</taxon>
    </lineage>
</organism>
<dbReference type="VEuPathDB" id="FungiDB:SJAG_04717"/>
<evidence type="ECO:0000256" key="5">
    <source>
        <dbReference type="ARBA" id="ARBA00022989"/>
    </source>
</evidence>
<keyword evidence="6 7" id="KW-0472">Membrane</keyword>
<dbReference type="RefSeq" id="XP_002175800.1">
    <property type="nucleotide sequence ID" value="XM_002175764.2"/>
</dbReference>
<evidence type="ECO:0000256" key="2">
    <source>
        <dbReference type="ARBA" id="ARBA00008821"/>
    </source>
</evidence>
<reference evidence="8 9" key="1">
    <citation type="journal article" date="2011" name="Science">
        <title>Comparative functional genomics of the fission yeasts.</title>
        <authorList>
            <person name="Rhind N."/>
            <person name="Chen Z."/>
            <person name="Yassour M."/>
            <person name="Thompson D.A."/>
            <person name="Haas B.J."/>
            <person name="Habib N."/>
            <person name="Wapinski I."/>
            <person name="Roy S."/>
            <person name="Lin M.F."/>
            <person name="Heiman D.I."/>
            <person name="Young S.K."/>
            <person name="Furuya K."/>
            <person name="Guo Y."/>
            <person name="Pidoux A."/>
            <person name="Chen H.M."/>
            <person name="Robbertse B."/>
            <person name="Goldberg J.M."/>
            <person name="Aoki K."/>
            <person name="Bayne E.H."/>
            <person name="Berlin A.M."/>
            <person name="Desjardins C.A."/>
            <person name="Dobbs E."/>
            <person name="Dukaj L."/>
            <person name="Fan L."/>
            <person name="FitzGerald M.G."/>
            <person name="French C."/>
            <person name="Gujja S."/>
            <person name="Hansen K."/>
            <person name="Keifenheim D."/>
            <person name="Levin J.Z."/>
            <person name="Mosher R.A."/>
            <person name="Mueller C.A."/>
            <person name="Pfiffner J."/>
            <person name="Priest M."/>
            <person name="Russ C."/>
            <person name="Smialowska A."/>
            <person name="Swoboda P."/>
            <person name="Sykes S.M."/>
            <person name="Vaughn M."/>
            <person name="Vengrova S."/>
            <person name="Yoder R."/>
            <person name="Zeng Q."/>
            <person name="Allshire R."/>
            <person name="Baulcombe D."/>
            <person name="Birren B.W."/>
            <person name="Brown W."/>
            <person name="Ekwall K."/>
            <person name="Kellis M."/>
            <person name="Leatherwood J."/>
            <person name="Levin H."/>
            <person name="Margalit H."/>
            <person name="Martienssen R."/>
            <person name="Nieduszynski C.A."/>
            <person name="Spatafora J.W."/>
            <person name="Friedman N."/>
            <person name="Dalgaard J.Z."/>
            <person name="Baumann P."/>
            <person name="Niki H."/>
            <person name="Regev A."/>
            <person name="Nusbaum C."/>
        </authorList>
    </citation>
    <scope>NUCLEOTIDE SEQUENCE [LARGE SCALE GENOMIC DNA]</scope>
    <source>
        <strain evidence="9">yFS275 / FY16936</strain>
    </source>
</reference>
<evidence type="ECO:0000256" key="6">
    <source>
        <dbReference type="ARBA" id="ARBA00023136"/>
    </source>
</evidence>
<feature type="transmembrane region" description="Helical" evidence="7">
    <location>
        <begin position="54"/>
        <end position="74"/>
    </location>
</feature>
<dbReference type="InterPro" id="IPR006042">
    <property type="entry name" value="Xan_ur_permease"/>
</dbReference>
<feature type="transmembrane region" description="Helical" evidence="7">
    <location>
        <begin position="440"/>
        <end position="459"/>
    </location>
</feature>
<evidence type="ECO:0000256" key="3">
    <source>
        <dbReference type="ARBA" id="ARBA00022448"/>
    </source>
</evidence>
<name>B6K7K3_SCHJY</name>
<feature type="transmembrane region" description="Helical" evidence="7">
    <location>
        <begin position="255"/>
        <end position="274"/>
    </location>
</feature>
<feature type="transmembrane region" description="Helical" evidence="7">
    <location>
        <begin position="166"/>
        <end position="189"/>
    </location>
</feature>
<dbReference type="EMBL" id="KE651168">
    <property type="protein sequence ID" value="EEB09507.1"/>
    <property type="molecule type" value="Genomic_DNA"/>
</dbReference>
<feature type="transmembrane region" description="Helical" evidence="7">
    <location>
        <begin position="286"/>
        <end position="304"/>
    </location>
</feature>
<dbReference type="GO" id="GO:0005886">
    <property type="term" value="C:plasma membrane"/>
    <property type="evidence" value="ECO:0000318"/>
    <property type="project" value="GO_Central"/>
</dbReference>
<gene>
    <name evidence="8" type="ORF">SJAG_04717</name>
</gene>
<proteinExistence type="inferred from homology"/>
<dbReference type="eggNOG" id="ENOG502QQD4">
    <property type="taxonomic scope" value="Eukaryota"/>
</dbReference>
<accession>B6K7K3</accession>
<dbReference type="OMA" id="GLGFDWN"/>
<dbReference type="GO" id="GO:0000324">
    <property type="term" value="C:fungal-type vacuole"/>
    <property type="evidence" value="ECO:0000318"/>
    <property type="project" value="GO_Central"/>
</dbReference>
<feature type="transmembrane region" description="Helical" evidence="7">
    <location>
        <begin position="412"/>
        <end position="434"/>
    </location>
</feature>
<dbReference type="GO" id="GO:0042907">
    <property type="term" value="F:xanthine transmembrane transporter activity"/>
    <property type="evidence" value="ECO:0000318"/>
    <property type="project" value="GO_Central"/>
</dbReference>
<dbReference type="STRING" id="402676.B6K7K3"/>
<evidence type="ECO:0000256" key="7">
    <source>
        <dbReference type="SAM" id="Phobius"/>
    </source>
</evidence>
<comment type="similarity">
    <text evidence="2">Belongs to the nucleobase:cation symporter-2 (NCS2) (TC 2.A.40) family.</text>
</comment>
<evidence type="ECO:0000313" key="8">
    <source>
        <dbReference type="EMBL" id="EEB09507.1"/>
    </source>
</evidence>
<dbReference type="Proteomes" id="UP000001744">
    <property type="component" value="Unassembled WGS sequence"/>
</dbReference>
<feature type="transmembrane region" description="Helical" evidence="7">
    <location>
        <begin position="471"/>
        <end position="490"/>
    </location>
</feature>
<keyword evidence="9" id="KW-1185">Reference proteome</keyword>
<feature type="transmembrane region" description="Helical" evidence="7">
    <location>
        <begin position="201"/>
        <end position="220"/>
    </location>
</feature>
<keyword evidence="5 7" id="KW-1133">Transmembrane helix</keyword>
<dbReference type="NCBIfam" id="TIGR00801">
    <property type="entry name" value="ncs2"/>
    <property type="match status" value="1"/>
</dbReference>
<dbReference type="AlphaFoldDB" id="B6K7K3"/>
<dbReference type="InterPro" id="IPR006043">
    <property type="entry name" value="NCS2"/>
</dbReference>
<dbReference type="OrthoDB" id="1641903at2759"/>
<feature type="transmembrane region" description="Helical" evidence="7">
    <location>
        <begin position="121"/>
        <end position="141"/>
    </location>
</feature>
<keyword evidence="3" id="KW-0813">Transport</keyword>
<dbReference type="GO" id="GO:0042906">
    <property type="term" value="P:xanthine transport"/>
    <property type="evidence" value="ECO:0000318"/>
    <property type="project" value="GO_Central"/>
</dbReference>
<evidence type="ECO:0000313" key="9">
    <source>
        <dbReference type="Proteomes" id="UP000001744"/>
    </source>
</evidence>